<evidence type="ECO:0000313" key="11">
    <source>
        <dbReference type="Proteomes" id="UP001595721"/>
    </source>
</evidence>
<dbReference type="SMART" id="SM00382">
    <property type="entry name" value="AAA"/>
    <property type="match status" value="1"/>
</dbReference>
<dbReference type="InterPro" id="IPR013611">
    <property type="entry name" value="Transp-assoc_OB_typ2"/>
</dbReference>
<dbReference type="PROSITE" id="PS50893">
    <property type="entry name" value="ABC_TRANSPORTER_2"/>
    <property type="match status" value="1"/>
</dbReference>
<reference evidence="11" key="1">
    <citation type="journal article" date="2019" name="Int. J. Syst. Evol. Microbiol.">
        <title>The Global Catalogue of Microorganisms (GCM) 10K type strain sequencing project: providing services to taxonomists for standard genome sequencing and annotation.</title>
        <authorList>
            <consortium name="The Broad Institute Genomics Platform"/>
            <consortium name="The Broad Institute Genome Sequencing Center for Infectious Disease"/>
            <person name="Wu L."/>
            <person name="Ma J."/>
        </authorList>
    </citation>
    <scope>NUCLEOTIDE SEQUENCE [LARGE SCALE GENOMIC DNA]</scope>
    <source>
        <strain evidence="11">KCTC 42899</strain>
    </source>
</reference>
<dbReference type="RefSeq" id="WP_377746335.1">
    <property type="nucleotide sequence ID" value="NZ_JBHRXJ010000020.1"/>
</dbReference>
<dbReference type="CDD" id="cd03259">
    <property type="entry name" value="ABC_Carb_Solutes_like"/>
    <property type="match status" value="1"/>
</dbReference>
<keyword evidence="2" id="KW-1003">Cell membrane</keyword>
<dbReference type="Gene3D" id="3.40.50.300">
    <property type="entry name" value="P-loop containing nucleotide triphosphate hydrolases"/>
    <property type="match status" value="1"/>
</dbReference>
<keyword evidence="8" id="KW-0472">Membrane</keyword>
<dbReference type="InterPro" id="IPR050093">
    <property type="entry name" value="ABC_SmlMolc_Importer"/>
</dbReference>
<dbReference type="InterPro" id="IPR027417">
    <property type="entry name" value="P-loop_NTPase"/>
</dbReference>
<evidence type="ECO:0000256" key="2">
    <source>
        <dbReference type="ARBA" id="ARBA00022475"/>
    </source>
</evidence>
<dbReference type="InterPro" id="IPR015853">
    <property type="entry name" value="ABC_transpr_FbpC"/>
</dbReference>
<gene>
    <name evidence="10" type="ORF">ACFOMH_18555</name>
</gene>
<dbReference type="InterPro" id="IPR003439">
    <property type="entry name" value="ABC_transporter-like_ATP-bd"/>
</dbReference>
<keyword evidence="7" id="KW-0406">Ion transport</keyword>
<feature type="domain" description="ABC transporter" evidence="9">
    <location>
        <begin position="25"/>
        <end position="257"/>
    </location>
</feature>
<name>A0ABV7R827_9RHOB</name>
<evidence type="ECO:0000256" key="8">
    <source>
        <dbReference type="ARBA" id="ARBA00023136"/>
    </source>
</evidence>
<dbReference type="PANTHER" id="PTHR42781">
    <property type="entry name" value="SPERMIDINE/PUTRESCINE IMPORT ATP-BINDING PROTEIN POTA"/>
    <property type="match status" value="1"/>
</dbReference>
<keyword evidence="4" id="KW-0547">Nucleotide-binding</keyword>
<keyword evidence="5 10" id="KW-0067">ATP-binding</keyword>
<dbReference type="InterPro" id="IPR017871">
    <property type="entry name" value="ABC_transporter-like_CS"/>
</dbReference>
<proteinExistence type="predicted"/>
<evidence type="ECO:0000256" key="4">
    <source>
        <dbReference type="ARBA" id="ARBA00022741"/>
    </source>
</evidence>
<evidence type="ECO:0000256" key="1">
    <source>
        <dbReference type="ARBA" id="ARBA00022448"/>
    </source>
</evidence>
<keyword evidence="11" id="KW-1185">Reference proteome</keyword>
<dbReference type="SUPFAM" id="SSF52540">
    <property type="entry name" value="P-loop containing nucleoside triphosphate hydrolases"/>
    <property type="match status" value="1"/>
</dbReference>
<dbReference type="PROSITE" id="PS00211">
    <property type="entry name" value="ABC_TRANSPORTER_1"/>
    <property type="match status" value="1"/>
</dbReference>
<keyword evidence="3" id="KW-0410">Iron transport</keyword>
<evidence type="ECO:0000256" key="7">
    <source>
        <dbReference type="ARBA" id="ARBA00023065"/>
    </source>
</evidence>
<protein>
    <submittedName>
        <fullName evidence="10">ABC transporter ATP-binding protein</fullName>
    </submittedName>
</protein>
<evidence type="ECO:0000313" key="10">
    <source>
        <dbReference type="EMBL" id="MFC3530175.1"/>
    </source>
</evidence>
<dbReference type="Pfam" id="PF08402">
    <property type="entry name" value="TOBE_2"/>
    <property type="match status" value="1"/>
</dbReference>
<evidence type="ECO:0000256" key="5">
    <source>
        <dbReference type="ARBA" id="ARBA00022840"/>
    </source>
</evidence>
<organism evidence="10 11">
    <name type="scientific">Paracoccus mangrovi</name>
    <dbReference type="NCBI Taxonomy" id="1715645"/>
    <lineage>
        <taxon>Bacteria</taxon>
        <taxon>Pseudomonadati</taxon>
        <taxon>Pseudomonadota</taxon>
        <taxon>Alphaproteobacteria</taxon>
        <taxon>Rhodobacterales</taxon>
        <taxon>Paracoccaceae</taxon>
        <taxon>Paracoccus</taxon>
    </lineage>
</organism>
<dbReference type="SUPFAM" id="SSF50331">
    <property type="entry name" value="MOP-like"/>
    <property type="match status" value="1"/>
</dbReference>
<dbReference type="GO" id="GO:0005524">
    <property type="term" value="F:ATP binding"/>
    <property type="evidence" value="ECO:0007669"/>
    <property type="project" value="UniProtKB-KW"/>
</dbReference>
<dbReference type="InterPro" id="IPR003593">
    <property type="entry name" value="AAA+_ATPase"/>
</dbReference>
<dbReference type="EMBL" id="JBHRXJ010000020">
    <property type="protein sequence ID" value="MFC3530175.1"/>
    <property type="molecule type" value="Genomic_DNA"/>
</dbReference>
<dbReference type="InterPro" id="IPR008995">
    <property type="entry name" value="Mo/tungstate-bd_C_term_dom"/>
</dbReference>
<evidence type="ECO:0000259" key="9">
    <source>
        <dbReference type="PROSITE" id="PS50893"/>
    </source>
</evidence>
<dbReference type="PANTHER" id="PTHR42781:SF4">
    <property type="entry name" value="SPERMIDINE_PUTRESCINE IMPORT ATP-BINDING PROTEIN POTA"/>
    <property type="match status" value="1"/>
</dbReference>
<comment type="caution">
    <text evidence="10">The sequence shown here is derived from an EMBL/GenBank/DDBJ whole genome shotgun (WGS) entry which is preliminary data.</text>
</comment>
<dbReference type="Proteomes" id="UP001595721">
    <property type="component" value="Unassembled WGS sequence"/>
</dbReference>
<dbReference type="Pfam" id="PF00005">
    <property type="entry name" value="ABC_tran"/>
    <property type="match status" value="1"/>
</dbReference>
<evidence type="ECO:0000256" key="3">
    <source>
        <dbReference type="ARBA" id="ARBA00022496"/>
    </source>
</evidence>
<sequence>MNDVTRPVSTKFAGAIAPDLTAWALTAHDLRRRYGATTALDGVSLTLGQGEIICLLGASGCGKSTLLRLIAGVEHPDGGTITLAGRELVGPGRFVEPETRNIGFMFQEYALFPHLNVGANVAFGLAGQPRAQVQARVAEVLAVAGVSHLADRFPHMLSGGEQQRVALARALAPRPSILLMDEPFSNLDQGLRETVRGETLRLLRGLGITAIIVTHDPQEALATGDRVVLMRHGQVEAEGRPRALYHAPPTLYAARFLGPGNSLPGRVAAGHLDTALGRFPAPGLADGQPAVAFFRPQALSLTAPAEGAAARILARDFQGELERIDMALVEGGQHLQIQLPASPFAGDDRRDGDTVGLRLDPGAVRVLAAEAADLKSGAAQTKVK</sequence>
<keyword evidence="6" id="KW-0408">Iron</keyword>
<keyword evidence="1" id="KW-0813">Transport</keyword>
<accession>A0ABV7R827</accession>
<evidence type="ECO:0000256" key="6">
    <source>
        <dbReference type="ARBA" id="ARBA00023004"/>
    </source>
</evidence>